<dbReference type="PROSITE" id="PS01081">
    <property type="entry name" value="HTH_TETR_1"/>
    <property type="match status" value="1"/>
</dbReference>
<evidence type="ECO:0000313" key="7">
    <source>
        <dbReference type="Proteomes" id="UP000325291"/>
    </source>
</evidence>
<dbReference type="EMBL" id="VINQ01000003">
    <property type="protein sequence ID" value="KAA0917462.1"/>
    <property type="molecule type" value="Genomic_DNA"/>
</dbReference>
<dbReference type="InterPro" id="IPR050109">
    <property type="entry name" value="HTH-type_TetR-like_transc_reg"/>
</dbReference>
<proteinExistence type="predicted"/>
<reference evidence="6 7" key="1">
    <citation type="submission" date="2019-07" db="EMBL/GenBank/DDBJ databases">
        <title>Aquicoccus porphyridii gen. nov., sp. nov., isolated from a small marine red alga, Porphyridium marinum.</title>
        <authorList>
            <person name="Liu L."/>
        </authorList>
    </citation>
    <scope>NUCLEOTIDE SEQUENCE [LARGE SCALE GENOMIC DNA]</scope>
    <source>
        <strain evidence="6 7">L1 8-17</strain>
    </source>
</reference>
<organism evidence="6 7">
    <name type="scientific">Aquicoccus porphyridii</name>
    <dbReference type="NCBI Taxonomy" id="1852029"/>
    <lineage>
        <taxon>Bacteria</taxon>
        <taxon>Pseudomonadati</taxon>
        <taxon>Pseudomonadota</taxon>
        <taxon>Alphaproteobacteria</taxon>
        <taxon>Rhodobacterales</taxon>
        <taxon>Paracoccaceae</taxon>
        <taxon>Aquicoccus</taxon>
    </lineage>
</organism>
<dbReference type="PROSITE" id="PS50977">
    <property type="entry name" value="HTH_TETR_2"/>
    <property type="match status" value="1"/>
</dbReference>
<dbReference type="Proteomes" id="UP000325291">
    <property type="component" value="Unassembled WGS sequence"/>
</dbReference>
<dbReference type="PANTHER" id="PTHR30055">
    <property type="entry name" value="HTH-TYPE TRANSCRIPTIONAL REGULATOR RUTR"/>
    <property type="match status" value="1"/>
</dbReference>
<keyword evidence="2 4" id="KW-0238">DNA-binding</keyword>
<protein>
    <submittedName>
        <fullName evidence="6">TetR/AcrR family transcriptional regulator</fullName>
    </submittedName>
</protein>
<dbReference type="Gene3D" id="1.10.357.10">
    <property type="entry name" value="Tetracycline Repressor, domain 2"/>
    <property type="match status" value="1"/>
</dbReference>
<dbReference type="AlphaFoldDB" id="A0A5A9ZKB3"/>
<dbReference type="Pfam" id="PF14246">
    <property type="entry name" value="TetR_C_7"/>
    <property type="match status" value="1"/>
</dbReference>
<dbReference type="Gene3D" id="1.10.10.60">
    <property type="entry name" value="Homeodomain-like"/>
    <property type="match status" value="1"/>
</dbReference>
<feature type="domain" description="HTH tetR-type" evidence="5">
    <location>
        <begin position="11"/>
        <end position="71"/>
    </location>
</feature>
<dbReference type="PANTHER" id="PTHR30055:SF146">
    <property type="entry name" value="HTH-TYPE TRANSCRIPTIONAL DUAL REGULATOR CECR"/>
    <property type="match status" value="1"/>
</dbReference>
<evidence type="ECO:0000313" key="6">
    <source>
        <dbReference type="EMBL" id="KAA0917462.1"/>
    </source>
</evidence>
<dbReference type="InterPro" id="IPR039536">
    <property type="entry name" value="TetR_C_Proteobacteria"/>
</dbReference>
<keyword evidence="7" id="KW-1185">Reference proteome</keyword>
<dbReference type="SUPFAM" id="SSF48498">
    <property type="entry name" value="Tetracyclin repressor-like, C-terminal domain"/>
    <property type="match status" value="1"/>
</dbReference>
<dbReference type="InterPro" id="IPR009057">
    <property type="entry name" value="Homeodomain-like_sf"/>
</dbReference>
<dbReference type="Pfam" id="PF00440">
    <property type="entry name" value="TetR_N"/>
    <property type="match status" value="1"/>
</dbReference>
<dbReference type="SUPFAM" id="SSF46689">
    <property type="entry name" value="Homeodomain-like"/>
    <property type="match status" value="1"/>
</dbReference>
<evidence type="ECO:0000259" key="5">
    <source>
        <dbReference type="PROSITE" id="PS50977"/>
    </source>
</evidence>
<dbReference type="FunFam" id="1.10.10.60:FF:000141">
    <property type="entry name" value="TetR family transcriptional regulator"/>
    <property type="match status" value="1"/>
</dbReference>
<dbReference type="RefSeq" id="WP_111362549.1">
    <property type="nucleotide sequence ID" value="NZ_JASHJG010000008.1"/>
</dbReference>
<evidence type="ECO:0000256" key="1">
    <source>
        <dbReference type="ARBA" id="ARBA00023015"/>
    </source>
</evidence>
<dbReference type="InterPro" id="IPR036271">
    <property type="entry name" value="Tet_transcr_reg_TetR-rel_C_sf"/>
</dbReference>
<keyword evidence="3" id="KW-0804">Transcription</keyword>
<evidence type="ECO:0000256" key="2">
    <source>
        <dbReference type="ARBA" id="ARBA00023125"/>
    </source>
</evidence>
<comment type="caution">
    <text evidence="6">The sequence shown here is derived from an EMBL/GenBank/DDBJ whole genome shotgun (WGS) entry which is preliminary data.</text>
</comment>
<dbReference type="InterPro" id="IPR001647">
    <property type="entry name" value="HTH_TetR"/>
</dbReference>
<dbReference type="GO" id="GO:0000976">
    <property type="term" value="F:transcription cis-regulatory region binding"/>
    <property type="evidence" value="ECO:0007669"/>
    <property type="project" value="TreeGrafter"/>
</dbReference>
<sequence>MGARAEIKRTGRKFDQVLEGARKVFMADGFERASVDDIARVAGVSKATLYSYFPDKALLFTEIARSECDRMAETARQNISIDAPIRDVLIAVATQISRLLLSDFSQRIFRICVAERDRFPELARAYYENGPEMGRKQLEQGFEEAIARGELRICDVSLAAEQFADLARSRLWLRAVLGVQTEFSDDEIKKVITGAVDTFLARYGVSPDR</sequence>
<gene>
    <name evidence="6" type="ORF">FLO80_05280</name>
</gene>
<evidence type="ECO:0000256" key="3">
    <source>
        <dbReference type="ARBA" id="ARBA00023163"/>
    </source>
</evidence>
<feature type="DNA-binding region" description="H-T-H motif" evidence="4">
    <location>
        <begin position="34"/>
        <end position="53"/>
    </location>
</feature>
<dbReference type="PRINTS" id="PR00455">
    <property type="entry name" value="HTHTETR"/>
</dbReference>
<evidence type="ECO:0000256" key="4">
    <source>
        <dbReference type="PROSITE-ProRule" id="PRU00335"/>
    </source>
</evidence>
<accession>A0A5A9ZKB3</accession>
<keyword evidence="1" id="KW-0805">Transcription regulation</keyword>
<name>A0A5A9ZKB3_9RHOB</name>
<dbReference type="GO" id="GO:0003700">
    <property type="term" value="F:DNA-binding transcription factor activity"/>
    <property type="evidence" value="ECO:0007669"/>
    <property type="project" value="TreeGrafter"/>
</dbReference>
<dbReference type="InterPro" id="IPR023772">
    <property type="entry name" value="DNA-bd_HTH_TetR-type_CS"/>
</dbReference>